<evidence type="ECO:0000313" key="2">
    <source>
        <dbReference type="Proteomes" id="UP000182598"/>
    </source>
</evidence>
<accession>A0A0K6HBY1</accession>
<dbReference type="Proteomes" id="UP000182598">
    <property type="component" value="Unassembled WGS sequence"/>
</dbReference>
<dbReference type="AlphaFoldDB" id="A0A0K6HBY1"/>
<dbReference type="OrthoDB" id="6237642at2"/>
<keyword evidence="2" id="KW-1185">Reference proteome</keyword>
<dbReference type="RefSeq" id="WP_055439804.1">
    <property type="nucleotide sequence ID" value="NZ_CYHB01000009.1"/>
</dbReference>
<name>A0A0K6HBY1_9GAMM</name>
<evidence type="ECO:0000313" key="1">
    <source>
        <dbReference type="EMBL" id="CUA88387.1"/>
    </source>
</evidence>
<organism evidence="1 2">
    <name type="scientific">Pseudidiomarina woesei</name>
    <dbReference type="NCBI Taxonomy" id="1381080"/>
    <lineage>
        <taxon>Bacteria</taxon>
        <taxon>Pseudomonadati</taxon>
        <taxon>Pseudomonadota</taxon>
        <taxon>Gammaproteobacteria</taxon>
        <taxon>Alteromonadales</taxon>
        <taxon>Idiomarinaceae</taxon>
        <taxon>Pseudidiomarina</taxon>
    </lineage>
</organism>
<dbReference type="EMBL" id="CYHB01000009">
    <property type="protein sequence ID" value="CUA88387.1"/>
    <property type="molecule type" value="Genomic_DNA"/>
</dbReference>
<reference evidence="2" key="1">
    <citation type="submission" date="2015-08" db="EMBL/GenBank/DDBJ databases">
        <authorList>
            <person name="Varghese N."/>
        </authorList>
    </citation>
    <scope>NUCLEOTIDE SEQUENCE [LARGE SCALE GENOMIC DNA]</scope>
    <source>
        <strain evidence="2">DSM 27808</strain>
    </source>
</reference>
<protein>
    <submittedName>
        <fullName evidence="1">Uncharacterized protein</fullName>
    </submittedName>
</protein>
<sequence>MNKAHVTGQGMLEFILALGVISSLLTWAIAEVNQALNSQHGYLNDMRNNLFQPLSNSQWRPVENDAFSDNAAPVTNAFRYLIGADFPVHNLKSVGYEQSPYVLARLTHAWEASSSDELSNRPAKLTATHHLNRIGLSALLDVVSIIPLAKELRSSDLHLGKVDVDVVPESATCRDRECQ</sequence>
<proteinExistence type="predicted"/>
<gene>
    <name evidence="1" type="ORF">Ga0061064_2166</name>
</gene>